<dbReference type="InterPro" id="IPR009081">
    <property type="entry name" value="PP-bd_ACP"/>
</dbReference>
<accession>A0A4Y8QB57</accession>
<dbReference type="OrthoDB" id="1449405at2"/>
<dbReference type="Proteomes" id="UP000298246">
    <property type="component" value="Unassembled WGS sequence"/>
</dbReference>
<dbReference type="RefSeq" id="WP_134748817.1">
    <property type="nucleotide sequence ID" value="NZ_MYFO02000001.1"/>
</dbReference>
<dbReference type="PROSITE" id="PS50075">
    <property type="entry name" value="CARRIER"/>
    <property type="match status" value="1"/>
</dbReference>
<dbReference type="Pfam" id="PF00550">
    <property type="entry name" value="PP-binding"/>
    <property type="match status" value="1"/>
</dbReference>
<organism evidence="2 3">
    <name type="scientific">Paenibacillus athensensis</name>
    <dbReference type="NCBI Taxonomy" id="1967502"/>
    <lineage>
        <taxon>Bacteria</taxon>
        <taxon>Bacillati</taxon>
        <taxon>Bacillota</taxon>
        <taxon>Bacilli</taxon>
        <taxon>Bacillales</taxon>
        <taxon>Paenibacillaceae</taxon>
        <taxon>Paenibacillus</taxon>
    </lineage>
</organism>
<name>A0A4Y8QB57_9BACL</name>
<evidence type="ECO:0000313" key="2">
    <source>
        <dbReference type="EMBL" id="TFE91879.1"/>
    </source>
</evidence>
<keyword evidence="3" id="KW-1185">Reference proteome</keyword>
<dbReference type="Gene3D" id="1.10.1200.10">
    <property type="entry name" value="ACP-like"/>
    <property type="match status" value="1"/>
</dbReference>
<dbReference type="EMBL" id="MYFO01000001">
    <property type="protein sequence ID" value="TFE91879.1"/>
    <property type="molecule type" value="Genomic_DNA"/>
</dbReference>
<evidence type="ECO:0000259" key="1">
    <source>
        <dbReference type="PROSITE" id="PS50075"/>
    </source>
</evidence>
<gene>
    <name evidence="2" type="ORF">B5M42_01160</name>
</gene>
<proteinExistence type="predicted"/>
<sequence length="87" mass="9966">MKERIIQMISDIKKDPELVNKLTGASSILHESGMESLQIVHFILQVEDEFGVQIDFDEFDMNHLDSIDHFCAYIRQNNPALSESVNS</sequence>
<reference evidence="2 3" key="1">
    <citation type="submission" date="2017-03" db="EMBL/GenBank/DDBJ databases">
        <title>Isolation of Levoglucosan Utilizing Bacteria.</title>
        <authorList>
            <person name="Arya A.S."/>
        </authorList>
    </citation>
    <scope>NUCLEOTIDE SEQUENCE [LARGE SCALE GENOMIC DNA]</scope>
    <source>
        <strain evidence="2 3">MEC069</strain>
    </source>
</reference>
<dbReference type="SUPFAM" id="SSF47336">
    <property type="entry name" value="ACP-like"/>
    <property type="match status" value="1"/>
</dbReference>
<dbReference type="InterPro" id="IPR036736">
    <property type="entry name" value="ACP-like_sf"/>
</dbReference>
<evidence type="ECO:0000313" key="3">
    <source>
        <dbReference type="Proteomes" id="UP000298246"/>
    </source>
</evidence>
<dbReference type="AlphaFoldDB" id="A0A4Y8QB57"/>
<feature type="domain" description="Carrier" evidence="1">
    <location>
        <begin position="1"/>
        <end position="78"/>
    </location>
</feature>
<comment type="caution">
    <text evidence="2">The sequence shown here is derived from an EMBL/GenBank/DDBJ whole genome shotgun (WGS) entry which is preliminary data.</text>
</comment>
<protein>
    <submittedName>
        <fullName evidence="2">D-alanyl carrier protein</fullName>
    </submittedName>
</protein>